<accession>M4RFA0</accession>
<feature type="region of interest" description="Disordered" evidence="1">
    <location>
        <begin position="48"/>
        <end position="96"/>
    </location>
</feature>
<reference evidence="2 3" key="1">
    <citation type="journal article" date="2013" name="Genome Announc.">
        <title>Complete Genome Sequence of the Probiotic Bifidobacterium thermophilum Strain RBL67.</title>
        <authorList>
            <person name="Jans C."/>
            <person name="Lacroix C."/>
            <person name="Follador R."/>
            <person name="Stevens M.J."/>
        </authorList>
    </citation>
    <scope>NUCLEOTIDE SEQUENCE [LARGE SCALE GENOMIC DNA]</scope>
    <source>
        <strain evidence="2 3">RBL67</strain>
    </source>
</reference>
<sequence length="163" mass="17646">MTSAIAQIIATMVSSTIRHRLPGFAFFHALRYRVCNCRIVFENDEAFRPPPRGDEARDDDPVDDDPREDLARPADCALEPARRPEPPVLRPQSRPADDFTACPDFGLLKDVEASVFVSVFVVLPNVVDAPGFIVSAAVDSIAFVVSAGSAIISMSSDDAGRDA</sequence>
<dbReference type="Proteomes" id="UP000011835">
    <property type="component" value="Chromosome"/>
</dbReference>
<evidence type="ECO:0000313" key="3">
    <source>
        <dbReference type="Proteomes" id="UP000011835"/>
    </source>
</evidence>
<gene>
    <name evidence="2" type="ORF">D805_0592</name>
</gene>
<dbReference type="KEGG" id="btp:D805_0592"/>
<evidence type="ECO:0000256" key="1">
    <source>
        <dbReference type="SAM" id="MobiDB-lite"/>
    </source>
</evidence>
<dbReference type="AlphaFoldDB" id="M4RFA0"/>
<dbReference type="PATRIC" id="fig|1254439.12.peg.595"/>
<protein>
    <submittedName>
        <fullName evidence="2">Uncharacterized protein</fullName>
    </submittedName>
</protein>
<keyword evidence="3" id="KW-1185">Reference proteome</keyword>
<feature type="compositionally biased region" description="Acidic residues" evidence="1">
    <location>
        <begin position="56"/>
        <end position="67"/>
    </location>
</feature>
<dbReference type="HOGENOM" id="CLU_1623932_0_0_11"/>
<proteinExistence type="predicted"/>
<organism evidence="2 3">
    <name type="scientific">Bifidobacterium thermophilum RBL67</name>
    <dbReference type="NCBI Taxonomy" id="1254439"/>
    <lineage>
        <taxon>Bacteria</taxon>
        <taxon>Bacillati</taxon>
        <taxon>Actinomycetota</taxon>
        <taxon>Actinomycetes</taxon>
        <taxon>Bifidobacteriales</taxon>
        <taxon>Bifidobacteriaceae</taxon>
        <taxon>Bifidobacterium</taxon>
    </lineage>
</organism>
<evidence type="ECO:0000313" key="2">
    <source>
        <dbReference type="EMBL" id="AGH40859.1"/>
    </source>
</evidence>
<name>M4RFA0_9BIFI</name>
<dbReference type="EMBL" id="CP004346">
    <property type="protein sequence ID" value="AGH40859.1"/>
    <property type="molecule type" value="Genomic_DNA"/>
</dbReference>